<evidence type="ECO:0000313" key="2">
    <source>
        <dbReference type="Proteomes" id="UP000289664"/>
    </source>
</evidence>
<name>B0NA18_CLOS5</name>
<dbReference type="HOGENOM" id="CLU_173950_0_0_9"/>
<dbReference type="KEGG" id="csci:HDCHBGLK_00297"/>
<evidence type="ECO:0000313" key="1">
    <source>
        <dbReference type="EMBL" id="QBF72952.1"/>
    </source>
</evidence>
<sequence>MSINRDMSRYTIQEEKRVRSPSGGFKPEWVYVSEVDVAVYKIDETVMHASELYKVSTHTGLTHRKGLKAGKYRIKNDDAVYMVMSCNDSGRLSSLLLKEVTTDV</sequence>
<dbReference type="InterPro" id="IPR008767">
    <property type="entry name" value="Phage_SPP1_head-tail_adaptor"/>
</dbReference>
<organism evidence="1 2">
    <name type="scientific">Clostridium scindens (strain ATCC 35704 / DSM 5676 / VPI 13733 / 19)</name>
    <dbReference type="NCBI Taxonomy" id="411468"/>
    <lineage>
        <taxon>Bacteria</taxon>
        <taxon>Bacillati</taxon>
        <taxon>Bacillota</taxon>
        <taxon>Clostridia</taxon>
        <taxon>Lachnospirales</taxon>
        <taxon>Lachnospiraceae</taxon>
    </lineage>
</organism>
<dbReference type="eggNOG" id="ENOG50325DC">
    <property type="taxonomic scope" value="Bacteria"/>
</dbReference>
<dbReference type="EMBL" id="CP036170">
    <property type="protein sequence ID" value="QBF72952.1"/>
    <property type="molecule type" value="Genomic_DNA"/>
</dbReference>
<dbReference type="AlphaFoldDB" id="B0NA18"/>
<accession>B0NA18</accession>
<gene>
    <name evidence="1" type="ORF">HDCHBGLK_00297</name>
</gene>
<dbReference type="RefSeq" id="WP_004605840.1">
    <property type="nucleotide sequence ID" value="NZ_CP036170.1"/>
</dbReference>
<dbReference type="STRING" id="411468.CLOSCI_00284"/>
<keyword evidence="2" id="KW-1185">Reference proteome</keyword>
<dbReference type="Proteomes" id="UP000289664">
    <property type="component" value="Chromosome"/>
</dbReference>
<reference evidence="1 2" key="1">
    <citation type="journal article" date="2019" name="Appl. Environ. Microbiol.">
        <title>Clostridium scindens ATCC 35704: integration of nutritional requirements, the complete genome sequence, and global transcriptional responses to bile acids.</title>
        <authorList>
            <person name="Devendran S."/>
            <person name="Shrestha R."/>
            <person name="Alves J.M.P."/>
            <person name="Wolf P.G."/>
            <person name="Ly L."/>
            <person name="Hernandez A.G."/>
            <person name="Mendez-Garcia C."/>
            <person name="Inboden A."/>
            <person name="Wiley J."/>
            <person name="Paul O."/>
            <person name="Allen A."/>
            <person name="Springer E."/>
            <person name="Wright C.L."/>
            <person name="Fields C.J."/>
            <person name="Daniel S.L."/>
            <person name="Ridlon J.M."/>
        </authorList>
    </citation>
    <scope>NUCLEOTIDE SEQUENCE [LARGE SCALE GENOMIC DNA]</scope>
    <source>
        <strain evidence="1 2">ATCC 35704</strain>
    </source>
</reference>
<protein>
    <submittedName>
        <fullName evidence="1">Uncharacterized protein</fullName>
    </submittedName>
</protein>
<proteinExistence type="predicted"/>
<dbReference type="Pfam" id="PF05521">
    <property type="entry name" value="Phage_HCP"/>
    <property type="match status" value="1"/>
</dbReference>
<dbReference type="OrthoDB" id="1911689at2"/>
<dbReference type="GeneID" id="62694537"/>